<dbReference type="AlphaFoldDB" id="A0A1M6RQC7"/>
<accession>A0A1M6RQC7</accession>
<organism evidence="2 3">
    <name type="scientific">Thermocrinis minervae</name>
    <dbReference type="NCBI Taxonomy" id="381751"/>
    <lineage>
        <taxon>Bacteria</taxon>
        <taxon>Pseudomonadati</taxon>
        <taxon>Aquificota</taxon>
        <taxon>Aquificia</taxon>
        <taxon>Aquificales</taxon>
        <taxon>Aquificaceae</taxon>
        <taxon>Thermocrinis</taxon>
    </lineage>
</organism>
<dbReference type="OrthoDB" id="10662at2"/>
<dbReference type="EMBL" id="LT670846">
    <property type="protein sequence ID" value="SHK34676.1"/>
    <property type="molecule type" value="Genomic_DNA"/>
</dbReference>
<dbReference type="RefSeq" id="WP_079653877.1">
    <property type="nucleotide sequence ID" value="NZ_LT670846.1"/>
</dbReference>
<evidence type="ECO:0000313" key="2">
    <source>
        <dbReference type="EMBL" id="SHK34676.1"/>
    </source>
</evidence>
<protein>
    <recommendedName>
        <fullName evidence="1">DUF8082 domain-containing protein</fullName>
    </recommendedName>
</protein>
<gene>
    <name evidence="2" type="ORF">SAMN05444391_0733</name>
</gene>
<name>A0A1M6RQC7_9AQUI</name>
<dbReference type="Pfam" id="PF26309">
    <property type="entry name" value="DUF8082"/>
    <property type="match status" value="1"/>
</dbReference>
<evidence type="ECO:0000259" key="1">
    <source>
        <dbReference type="Pfam" id="PF26309"/>
    </source>
</evidence>
<reference evidence="2 3" key="1">
    <citation type="submission" date="2016-11" db="EMBL/GenBank/DDBJ databases">
        <authorList>
            <person name="Jaros S."/>
            <person name="Januszkiewicz K."/>
            <person name="Wedrychowicz H."/>
        </authorList>
    </citation>
    <scope>NUCLEOTIDE SEQUENCE [LARGE SCALE GENOMIC DNA]</scope>
    <source>
        <strain evidence="2 3">DSM 19557</strain>
    </source>
</reference>
<dbReference type="InterPro" id="IPR058395">
    <property type="entry name" value="DUF8082"/>
</dbReference>
<dbReference type="STRING" id="381751.SAMN05444391_0733"/>
<feature type="domain" description="DUF8082" evidence="1">
    <location>
        <begin position="295"/>
        <end position="358"/>
    </location>
</feature>
<evidence type="ECO:0000313" key="3">
    <source>
        <dbReference type="Proteomes" id="UP000189810"/>
    </source>
</evidence>
<dbReference type="Proteomes" id="UP000189810">
    <property type="component" value="Chromosome I"/>
</dbReference>
<proteinExistence type="predicted"/>
<keyword evidence="3" id="KW-1185">Reference proteome</keyword>
<sequence>MQRVKVYGDLSTDSVDWRGLLADFSERRLTGYIKLTYWDREDYLILVEGSLKEGLRKIKGSNIVHINPSQYVPSGSGIIDVFQTTLCVVHRMRSFKDMPLSPYTFAGYGTLAFPYVKLASINLAKLLQNIRNVGLYGYAVFSTVHDIKLMVVFQDGTPILSYYDDGYNLERYQSLMLSPSEVFLEVYSTDKELPLLLYSMRTIREVKREEFKSSMAGIHVTEVDRGSRFYVFYHRSRPVLCIRSHLEGFDHLEECPPADTGTFFSMQIEYSPQPIEIRFTEPSPSSKINPGSVLELKKYFTEEIGPIGPLIWNKVLKHLGLSEESMDEESFKRLIDALYMEIPDKLHAENFLKKAKGIVL</sequence>